<evidence type="ECO:0000313" key="2">
    <source>
        <dbReference type="Proteomes" id="UP000077266"/>
    </source>
</evidence>
<dbReference type="Proteomes" id="UP000077266">
    <property type="component" value="Unassembled WGS sequence"/>
</dbReference>
<organism evidence="1 2">
    <name type="scientific">Exidia glandulosa HHB12029</name>
    <dbReference type="NCBI Taxonomy" id="1314781"/>
    <lineage>
        <taxon>Eukaryota</taxon>
        <taxon>Fungi</taxon>
        <taxon>Dikarya</taxon>
        <taxon>Basidiomycota</taxon>
        <taxon>Agaricomycotina</taxon>
        <taxon>Agaricomycetes</taxon>
        <taxon>Auriculariales</taxon>
        <taxon>Exidiaceae</taxon>
        <taxon>Exidia</taxon>
    </lineage>
</organism>
<evidence type="ECO:0000313" key="1">
    <source>
        <dbReference type="EMBL" id="KZV80140.1"/>
    </source>
</evidence>
<gene>
    <name evidence="1" type="ORF">EXIGLDRAFT_733569</name>
</gene>
<sequence length="54" mass="5558">MSSGAKPCVLLVQSAWTAAVQHTSNALCPVSIIVMTCSLRRTACHSIATSGSIP</sequence>
<dbReference type="EMBL" id="KV426518">
    <property type="protein sequence ID" value="KZV80140.1"/>
    <property type="molecule type" value="Genomic_DNA"/>
</dbReference>
<reference evidence="1 2" key="1">
    <citation type="journal article" date="2016" name="Mol. Biol. Evol.">
        <title>Comparative Genomics of Early-Diverging Mushroom-Forming Fungi Provides Insights into the Origins of Lignocellulose Decay Capabilities.</title>
        <authorList>
            <person name="Nagy L.G."/>
            <person name="Riley R."/>
            <person name="Tritt A."/>
            <person name="Adam C."/>
            <person name="Daum C."/>
            <person name="Floudas D."/>
            <person name="Sun H."/>
            <person name="Yadav J.S."/>
            <person name="Pangilinan J."/>
            <person name="Larsson K.H."/>
            <person name="Matsuura K."/>
            <person name="Barry K."/>
            <person name="Labutti K."/>
            <person name="Kuo R."/>
            <person name="Ohm R.A."/>
            <person name="Bhattacharya S.S."/>
            <person name="Shirouzu T."/>
            <person name="Yoshinaga Y."/>
            <person name="Martin F.M."/>
            <person name="Grigoriev I.V."/>
            <person name="Hibbett D.S."/>
        </authorList>
    </citation>
    <scope>NUCLEOTIDE SEQUENCE [LARGE SCALE GENOMIC DNA]</scope>
    <source>
        <strain evidence="1 2">HHB12029</strain>
    </source>
</reference>
<name>A0A165B9N7_EXIGL</name>
<keyword evidence="2" id="KW-1185">Reference proteome</keyword>
<dbReference type="AlphaFoldDB" id="A0A165B9N7"/>
<accession>A0A165B9N7</accession>
<protein>
    <submittedName>
        <fullName evidence="1">Uncharacterized protein</fullName>
    </submittedName>
</protein>
<proteinExistence type="predicted"/>
<dbReference type="InParanoid" id="A0A165B9N7"/>